<organism evidence="1 2">
    <name type="scientific">Glossina palpalis gambiensis</name>
    <dbReference type="NCBI Taxonomy" id="67801"/>
    <lineage>
        <taxon>Eukaryota</taxon>
        <taxon>Metazoa</taxon>
        <taxon>Ecdysozoa</taxon>
        <taxon>Arthropoda</taxon>
        <taxon>Hexapoda</taxon>
        <taxon>Insecta</taxon>
        <taxon>Pterygota</taxon>
        <taxon>Neoptera</taxon>
        <taxon>Endopterygota</taxon>
        <taxon>Diptera</taxon>
        <taxon>Brachycera</taxon>
        <taxon>Muscomorpha</taxon>
        <taxon>Hippoboscoidea</taxon>
        <taxon>Glossinidae</taxon>
        <taxon>Glossina</taxon>
    </lineage>
</organism>
<evidence type="ECO:0000313" key="1">
    <source>
        <dbReference type="EnsemblMetazoa" id="GPPI032190-PA"/>
    </source>
</evidence>
<dbReference type="Proteomes" id="UP000092460">
    <property type="component" value="Unassembled WGS sequence"/>
</dbReference>
<dbReference type="EnsemblMetazoa" id="GPPI032190-RA">
    <property type="protein sequence ID" value="GPPI032190-PA"/>
    <property type="gene ID" value="GPPI032190"/>
</dbReference>
<evidence type="ECO:0000313" key="2">
    <source>
        <dbReference type="Proteomes" id="UP000092460"/>
    </source>
</evidence>
<protein>
    <submittedName>
        <fullName evidence="1">Uncharacterized protein</fullName>
    </submittedName>
</protein>
<reference evidence="1" key="2">
    <citation type="submission" date="2020-05" db="UniProtKB">
        <authorList>
            <consortium name="EnsemblMetazoa"/>
        </authorList>
    </citation>
    <scope>IDENTIFICATION</scope>
    <source>
        <strain evidence="1">IAEA</strain>
    </source>
</reference>
<proteinExistence type="predicted"/>
<keyword evidence="2" id="KW-1185">Reference proteome</keyword>
<dbReference type="VEuPathDB" id="VectorBase:GPPI032190"/>
<reference evidence="2" key="1">
    <citation type="submission" date="2015-01" db="EMBL/GenBank/DDBJ databases">
        <authorList>
            <person name="Aksoy S."/>
            <person name="Warren W."/>
            <person name="Wilson R.K."/>
        </authorList>
    </citation>
    <scope>NUCLEOTIDE SEQUENCE [LARGE SCALE GENOMIC DNA]</scope>
    <source>
        <strain evidence="2">IAEA</strain>
    </source>
</reference>
<dbReference type="AlphaFoldDB" id="A0A1B0BJK5"/>
<sequence length="156" mass="17844">MKIVAVHGNSAAAAVTLFIHLRLKAYTVNSELKANLIQYEWKHKQQQQQSIFKIKKDVKRFHSLKCNLSTARSLIRTNHSSLNHNRKCLHCKHTFDGCALPANCPKSQTINLDFRYGIRMLIKRPLNTGNRKLNYASACPDHPSVDATDNKFLINF</sequence>
<accession>A0A1B0BJK5</accession>
<dbReference type="EMBL" id="JXJN01015442">
    <property type="status" value="NOT_ANNOTATED_CDS"/>
    <property type="molecule type" value="Genomic_DNA"/>
</dbReference>
<name>A0A1B0BJK5_9MUSC</name>